<dbReference type="GO" id="GO:0000978">
    <property type="term" value="F:RNA polymerase II cis-regulatory region sequence-specific DNA binding"/>
    <property type="evidence" value="ECO:0007669"/>
    <property type="project" value="TreeGrafter"/>
</dbReference>
<dbReference type="InterPro" id="IPR051356">
    <property type="entry name" value="SOX/SOX-like_TF"/>
</dbReference>
<feature type="domain" description="HMG box" evidence="5">
    <location>
        <begin position="91"/>
        <end position="160"/>
    </location>
</feature>
<dbReference type="InterPro" id="IPR036910">
    <property type="entry name" value="HMG_box_dom_sf"/>
</dbReference>
<keyword evidence="2 3" id="KW-0539">Nucleus</keyword>
<gene>
    <name evidence="6" type="ORF">JR316_000784</name>
</gene>
<feature type="compositionally biased region" description="Basic residues" evidence="4">
    <location>
        <begin position="166"/>
        <end position="176"/>
    </location>
</feature>
<dbReference type="InterPro" id="IPR009071">
    <property type="entry name" value="HMG_box_dom"/>
</dbReference>
<evidence type="ECO:0000313" key="6">
    <source>
        <dbReference type="EMBL" id="KAG5174126.1"/>
    </source>
</evidence>
<proteinExistence type="predicted"/>
<dbReference type="PROSITE" id="PS50118">
    <property type="entry name" value="HMG_BOX_2"/>
    <property type="match status" value="1"/>
</dbReference>
<feature type="region of interest" description="Disordered" evidence="4">
    <location>
        <begin position="69"/>
        <end position="90"/>
    </location>
</feature>
<dbReference type="GO" id="GO:0000981">
    <property type="term" value="F:DNA-binding transcription factor activity, RNA polymerase II-specific"/>
    <property type="evidence" value="ECO:0007669"/>
    <property type="project" value="TreeGrafter"/>
</dbReference>
<accession>A0A8H8CQJ9</accession>
<evidence type="ECO:0000256" key="3">
    <source>
        <dbReference type="PROSITE-ProRule" id="PRU00267"/>
    </source>
</evidence>
<sequence length="405" mass="45662">MDYTLRRKDSADDNLSLPFVAFEHNVVHNGASFTNQRAPKDEDFDFFKATPSSLVNALSKDTARPTFEPLSPALTVGDNSGDEHASTPGRIARPRNAFMLYRSDFLASDRISRSVEHDNRHISRIIGHCWQNLSKEEKLVWHQRAELEKIEHAKKHPGYKFSPVPRTKKPLKRKGKRNSEKDIERCKNVAELILAGKEGDELVAALKQLELENGEEHNQDGSETPGLSYASYPPEESRAPVFLNPLRPPNARDERVQSTNVSVPQPYCSFANDQGHRHQYYPSPPESPVSPNPMYSDNRSRNPFLLRPATFYPQHSHTTSNIQSRIEPYPHSPGVSRGQMNHAQSSSYQFLQGSGDRLMRIPQQNADFFINGAEHSYTFLSPSLPPSLAPSRYASGHDFYGDSGL</sequence>
<organism evidence="6">
    <name type="scientific">Psilocybe cubensis</name>
    <name type="common">Psychedelic mushroom</name>
    <name type="synonym">Stropharia cubensis</name>
    <dbReference type="NCBI Taxonomy" id="181762"/>
    <lineage>
        <taxon>Eukaryota</taxon>
        <taxon>Fungi</taxon>
        <taxon>Dikarya</taxon>
        <taxon>Basidiomycota</taxon>
        <taxon>Agaricomycotina</taxon>
        <taxon>Agaricomycetes</taxon>
        <taxon>Agaricomycetidae</taxon>
        <taxon>Agaricales</taxon>
        <taxon>Agaricineae</taxon>
        <taxon>Strophariaceae</taxon>
        <taxon>Psilocybe</taxon>
    </lineage>
</organism>
<dbReference type="SUPFAM" id="SSF47095">
    <property type="entry name" value="HMG-box"/>
    <property type="match status" value="1"/>
</dbReference>
<dbReference type="CDD" id="cd01389">
    <property type="entry name" value="HMG-box_ROX1-like"/>
    <property type="match status" value="1"/>
</dbReference>
<dbReference type="PANTHER" id="PTHR45789">
    <property type="entry name" value="FI18025P1"/>
    <property type="match status" value="1"/>
</dbReference>
<evidence type="ECO:0000256" key="1">
    <source>
        <dbReference type="ARBA" id="ARBA00023125"/>
    </source>
</evidence>
<comment type="caution">
    <text evidence="6">The sequence shown here is derived from an EMBL/GenBank/DDBJ whole genome shotgun (WGS) entry which is preliminary data.</text>
</comment>
<dbReference type="Gene3D" id="1.10.30.10">
    <property type="entry name" value="High mobility group box domain"/>
    <property type="match status" value="1"/>
</dbReference>
<evidence type="ECO:0000256" key="2">
    <source>
        <dbReference type="ARBA" id="ARBA00023242"/>
    </source>
</evidence>
<dbReference type="EMBL" id="JAFIQS010000001">
    <property type="protein sequence ID" value="KAG5174126.1"/>
    <property type="molecule type" value="Genomic_DNA"/>
</dbReference>
<feature type="compositionally biased region" description="Pro residues" evidence="4">
    <location>
        <begin position="282"/>
        <end position="291"/>
    </location>
</feature>
<dbReference type="Pfam" id="PF00505">
    <property type="entry name" value="HMG_box"/>
    <property type="match status" value="1"/>
</dbReference>
<evidence type="ECO:0000256" key="4">
    <source>
        <dbReference type="SAM" id="MobiDB-lite"/>
    </source>
</evidence>
<dbReference type="GO" id="GO:0005634">
    <property type="term" value="C:nucleus"/>
    <property type="evidence" value="ECO:0007669"/>
    <property type="project" value="UniProtKB-UniRule"/>
</dbReference>
<dbReference type="AlphaFoldDB" id="A0A8H8CQJ9"/>
<dbReference type="PANTHER" id="PTHR45789:SF2">
    <property type="entry name" value="FI18025P1"/>
    <property type="match status" value="1"/>
</dbReference>
<protein>
    <recommendedName>
        <fullName evidence="5">HMG box domain-containing protein</fullName>
    </recommendedName>
</protein>
<feature type="DNA-binding region" description="HMG box" evidence="3">
    <location>
        <begin position="91"/>
        <end position="160"/>
    </location>
</feature>
<evidence type="ECO:0000259" key="5">
    <source>
        <dbReference type="PROSITE" id="PS50118"/>
    </source>
</evidence>
<feature type="region of interest" description="Disordered" evidence="4">
    <location>
        <begin position="153"/>
        <end position="182"/>
    </location>
</feature>
<dbReference type="SMART" id="SM00398">
    <property type="entry name" value="HMG"/>
    <property type="match status" value="1"/>
</dbReference>
<dbReference type="OrthoDB" id="6247875at2759"/>
<name>A0A8H8CQJ9_PSICU</name>
<feature type="region of interest" description="Disordered" evidence="4">
    <location>
        <begin position="214"/>
        <end position="301"/>
    </location>
</feature>
<reference evidence="6" key="1">
    <citation type="submission" date="2021-02" db="EMBL/GenBank/DDBJ databases">
        <title>Psilocybe cubensis genome.</title>
        <authorList>
            <person name="Mckernan K.J."/>
            <person name="Crawford S."/>
            <person name="Trippe A."/>
            <person name="Kane L.T."/>
            <person name="Mclaughlin S."/>
        </authorList>
    </citation>
    <scope>NUCLEOTIDE SEQUENCE [LARGE SCALE GENOMIC DNA]</scope>
    <source>
        <strain evidence="6">MGC-MH-2018</strain>
    </source>
</reference>
<keyword evidence="1 3" id="KW-0238">DNA-binding</keyword>